<dbReference type="AlphaFoldDB" id="A0A1H9CZ04"/>
<dbReference type="SUPFAM" id="SSF51735">
    <property type="entry name" value="NAD(P)-binding Rossmann-fold domains"/>
    <property type="match status" value="1"/>
</dbReference>
<dbReference type="InParanoid" id="A0A1H9CZ04"/>
<dbReference type="Proteomes" id="UP000199021">
    <property type="component" value="Unassembled WGS sequence"/>
</dbReference>
<reference evidence="3" key="1">
    <citation type="submission" date="2016-10" db="EMBL/GenBank/DDBJ databases">
        <authorList>
            <person name="Varghese N."/>
            <person name="Submissions S."/>
        </authorList>
    </citation>
    <scope>NUCLEOTIDE SEQUENCE [LARGE SCALE GENOMIC DNA]</scope>
    <source>
        <strain evidence="3">DSM 24740</strain>
    </source>
</reference>
<dbReference type="Pfam" id="PF13380">
    <property type="entry name" value="CoA_binding_2"/>
    <property type="match status" value="1"/>
</dbReference>
<organism evidence="2 3">
    <name type="scientific">Neolewinella agarilytica</name>
    <dbReference type="NCBI Taxonomy" id="478744"/>
    <lineage>
        <taxon>Bacteria</taxon>
        <taxon>Pseudomonadati</taxon>
        <taxon>Bacteroidota</taxon>
        <taxon>Saprospiria</taxon>
        <taxon>Saprospirales</taxon>
        <taxon>Lewinellaceae</taxon>
        <taxon>Neolewinella</taxon>
    </lineage>
</organism>
<dbReference type="OrthoDB" id="708726at2"/>
<name>A0A1H9CZ04_9BACT</name>
<dbReference type="Gene3D" id="3.40.50.720">
    <property type="entry name" value="NAD(P)-binding Rossmann-like Domain"/>
    <property type="match status" value="1"/>
</dbReference>
<feature type="domain" description="CoA-binding" evidence="1">
    <location>
        <begin position="5"/>
        <end position="116"/>
    </location>
</feature>
<dbReference type="RefSeq" id="WP_090166337.1">
    <property type="nucleotide sequence ID" value="NZ_FOFB01000005.1"/>
</dbReference>
<evidence type="ECO:0000313" key="3">
    <source>
        <dbReference type="Proteomes" id="UP000199021"/>
    </source>
</evidence>
<evidence type="ECO:0000313" key="2">
    <source>
        <dbReference type="EMBL" id="SEQ06371.1"/>
    </source>
</evidence>
<sequence>MKKNKTLILGATPNRERYAYLAANKLVRHGHDIINVGIKQGELAGQEILNGMPARDDVETVTLYVGPKRQPPYYDWIIGLKPRRIIFNPGTENPELAKLAREAGIETTVACTLVMLGSGQY</sequence>
<protein>
    <recommendedName>
        <fullName evidence="1">CoA-binding domain-containing protein</fullName>
    </recommendedName>
</protein>
<dbReference type="STRING" id="478744.SAMN05444359_10573"/>
<gene>
    <name evidence="2" type="ORF">SAMN05444359_10573</name>
</gene>
<evidence type="ECO:0000259" key="1">
    <source>
        <dbReference type="Pfam" id="PF13380"/>
    </source>
</evidence>
<dbReference type="InterPro" id="IPR003781">
    <property type="entry name" value="CoA-bd"/>
</dbReference>
<dbReference type="InterPro" id="IPR036291">
    <property type="entry name" value="NAD(P)-bd_dom_sf"/>
</dbReference>
<keyword evidence="3" id="KW-1185">Reference proteome</keyword>
<proteinExistence type="predicted"/>
<dbReference type="EMBL" id="FOFB01000005">
    <property type="protein sequence ID" value="SEQ06371.1"/>
    <property type="molecule type" value="Genomic_DNA"/>
</dbReference>
<accession>A0A1H9CZ04</accession>